<dbReference type="AlphaFoldDB" id="A0A370D958"/>
<gene>
    <name evidence="1" type="ORF">DIZ80_15295</name>
</gene>
<dbReference type="Proteomes" id="UP000254266">
    <property type="component" value="Unassembled WGS sequence"/>
</dbReference>
<comment type="caution">
    <text evidence="1">The sequence shown here is derived from an EMBL/GenBank/DDBJ whole genome shotgun (WGS) entry which is preliminary data.</text>
</comment>
<proteinExistence type="predicted"/>
<keyword evidence="2" id="KW-1185">Reference proteome</keyword>
<sequence>MLETGINELSREYESIVEALILSLQSTDSDESKQTLKMIDALRQNIQIMLRLASDVDRNKQPDISAEEVSKIGDYALNLLDEISVSCASRGMQDQMLELHRLSLPVVSWLKVYGGQVKKLDIVVNAIASYANTIQDNKQLELLCELISNVIDVTDIEIKRDLEATNPMRPWRILNLNWGIVATRTHNSEIMQHVFDQLIKNIPADCQQFFNEGMQQMDVVGYPDNVREVMRKYAGGFGVNGVRH</sequence>
<reference evidence="1 2" key="1">
    <citation type="journal article" date="2018" name="ISME J.">
        <title>Endosymbiont genomes yield clues of tubeworm success.</title>
        <authorList>
            <person name="Li Y."/>
            <person name="Liles M.R."/>
            <person name="Halanych K.M."/>
        </authorList>
    </citation>
    <scope>NUCLEOTIDE SEQUENCE [LARGE SCALE GENOMIC DNA]</scope>
    <source>
        <strain evidence="1">A1464</strain>
    </source>
</reference>
<protein>
    <submittedName>
        <fullName evidence="1">Uncharacterized protein</fullName>
    </submittedName>
</protein>
<accession>A0A370D958</accession>
<organism evidence="1 2">
    <name type="scientific">endosymbiont of Galathealinum brachiosum</name>
    <dbReference type="NCBI Taxonomy" id="2200906"/>
    <lineage>
        <taxon>Bacteria</taxon>
        <taxon>Pseudomonadati</taxon>
        <taxon>Pseudomonadota</taxon>
        <taxon>Gammaproteobacteria</taxon>
        <taxon>sulfur-oxidizing symbionts</taxon>
    </lineage>
</organism>
<dbReference type="EMBL" id="QFXC01000013">
    <property type="protein sequence ID" value="RDH81445.1"/>
    <property type="molecule type" value="Genomic_DNA"/>
</dbReference>
<evidence type="ECO:0000313" key="1">
    <source>
        <dbReference type="EMBL" id="RDH81445.1"/>
    </source>
</evidence>
<name>A0A370D958_9GAMM</name>
<evidence type="ECO:0000313" key="2">
    <source>
        <dbReference type="Proteomes" id="UP000254266"/>
    </source>
</evidence>